<dbReference type="PANTHER" id="PTHR36407:SF1">
    <property type="entry name" value="MEDIATOR-ASSOCIATED PROTEIN 2"/>
    <property type="match status" value="1"/>
</dbReference>
<feature type="compositionally biased region" description="Basic residues" evidence="1">
    <location>
        <begin position="206"/>
        <end position="215"/>
    </location>
</feature>
<keyword evidence="3" id="KW-1185">Reference proteome</keyword>
<comment type="caution">
    <text evidence="2">The sequence shown here is derived from an EMBL/GenBank/DDBJ whole genome shotgun (WGS) entry which is preliminary data.</text>
</comment>
<dbReference type="AlphaFoldDB" id="A0A565CWB3"/>
<evidence type="ECO:0008006" key="4">
    <source>
        <dbReference type="Google" id="ProtNLM"/>
    </source>
</evidence>
<name>A0A565CWB3_9BRAS</name>
<sequence length="215" mass="23478">MELQYKPSDEFVVKNLNPLDDNDVTESEELWLIQCPISHFPDIDGKEVPVELDEDGTLGCFEDSSGKEVDFVSFASQEADATVIIPSGEKSEIVGKISRRVSLVRYPEPKELLETMKAKTQQKLVGAVTDSVGKYSHPALSSRHKSGQSKSTLRHSAATRSSRQKSTVTGFTETPMSSKGKHSEASSGKHRSSTTTVSGSSDRSGKSKKKVKTEK</sequence>
<dbReference type="PANTHER" id="PTHR36407">
    <property type="entry name" value="MEDIATOR-ASSOCIATED PROTEIN 2"/>
    <property type="match status" value="1"/>
</dbReference>
<organism evidence="2 3">
    <name type="scientific">Arabis nemorensis</name>
    <dbReference type="NCBI Taxonomy" id="586526"/>
    <lineage>
        <taxon>Eukaryota</taxon>
        <taxon>Viridiplantae</taxon>
        <taxon>Streptophyta</taxon>
        <taxon>Embryophyta</taxon>
        <taxon>Tracheophyta</taxon>
        <taxon>Spermatophyta</taxon>
        <taxon>Magnoliopsida</taxon>
        <taxon>eudicotyledons</taxon>
        <taxon>Gunneridae</taxon>
        <taxon>Pentapetalae</taxon>
        <taxon>rosids</taxon>
        <taxon>malvids</taxon>
        <taxon>Brassicales</taxon>
        <taxon>Brassicaceae</taxon>
        <taxon>Arabideae</taxon>
        <taxon>Arabis</taxon>
    </lineage>
</organism>
<dbReference type="InterPro" id="IPR038823">
    <property type="entry name" value="MED2_plant"/>
</dbReference>
<feature type="compositionally biased region" description="Polar residues" evidence="1">
    <location>
        <begin position="158"/>
        <end position="177"/>
    </location>
</feature>
<dbReference type="EMBL" id="CABITT030000008">
    <property type="protein sequence ID" value="VVB18033.1"/>
    <property type="molecule type" value="Genomic_DNA"/>
</dbReference>
<gene>
    <name evidence="2" type="ORF">ANE_LOCUS28477</name>
</gene>
<evidence type="ECO:0000313" key="3">
    <source>
        <dbReference type="Proteomes" id="UP000489600"/>
    </source>
</evidence>
<evidence type="ECO:0000256" key="1">
    <source>
        <dbReference type="SAM" id="MobiDB-lite"/>
    </source>
</evidence>
<evidence type="ECO:0000313" key="2">
    <source>
        <dbReference type="EMBL" id="VVB18033.1"/>
    </source>
</evidence>
<feature type="region of interest" description="Disordered" evidence="1">
    <location>
        <begin position="134"/>
        <end position="215"/>
    </location>
</feature>
<proteinExistence type="predicted"/>
<dbReference type="Proteomes" id="UP000489600">
    <property type="component" value="Unassembled WGS sequence"/>
</dbReference>
<protein>
    <recommendedName>
        <fullName evidence="4">Mediator-associated protein 2</fullName>
    </recommendedName>
</protein>
<reference evidence="2" key="1">
    <citation type="submission" date="2019-07" db="EMBL/GenBank/DDBJ databases">
        <authorList>
            <person name="Dittberner H."/>
        </authorList>
    </citation>
    <scope>NUCLEOTIDE SEQUENCE [LARGE SCALE GENOMIC DNA]</scope>
</reference>
<accession>A0A565CWB3</accession>
<dbReference type="OrthoDB" id="1892825at2759"/>